<gene>
    <name evidence="2" type="ORF">EHV10_08090</name>
</gene>
<feature type="domain" description="PepSY" evidence="1">
    <location>
        <begin position="51"/>
        <end position="113"/>
    </location>
</feature>
<reference evidence="2 3" key="1">
    <citation type="submission" date="2018-11" db="EMBL/GenBank/DDBJ databases">
        <title>Genome sequencing of Lachnoanaerobaculum sp. KCOM 2030 (= ChDC B114).</title>
        <authorList>
            <person name="Kook J.-K."/>
            <person name="Park S.-N."/>
            <person name="Lim Y.K."/>
        </authorList>
    </citation>
    <scope>NUCLEOTIDE SEQUENCE [LARGE SCALE GENOMIC DNA]</scope>
    <source>
        <strain evidence="2 3">KCOM 2030</strain>
    </source>
</reference>
<dbReference type="Proteomes" id="UP000272490">
    <property type="component" value="Unassembled WGS sequence"/>
</dbReference>
<dbReference type="OrthoDB" id="2236551at2"/>
<proteinExistence type="predicted"/>
<dbReference type="EMBL" id="RRCO01000003">
    <property type="protein sequence ID" value="RRJ25577.1"/>
    <property type="molecule type" value="Genomic_DNA"/>
</dbReference>
<organism evidence="2 3">
    <name type="scientific">Lachnoanaerobaculum gingivalis</name>
    <dbReference type="NCBI Taxonomy" id="2490855"/>
    <lineage>
        <taxon>Bacteria</taxon>
        <taxon>Bacillati</taxon>
        <taxon>Bacillota</taxon>
        <taxon>Clostridia</taxon>
        <taxon>Lachnospirales</taxon>
        <taxon>Lachnospiraceae</taxon>
        <taxon>Lachnoanaerobaculum</taxon>
    </lineage>
</organism>
<evidence type="ECO:0000313" key="3">
    <source>
        <dbReference type="Proteomes" id="UP000272490"/>
    </source>
</evidence>
<sequence>MKKFNKLGKSLIGAATVTCMLFAAGMTGVPYYGSSFVAKSKVSKSYKAAKKITADEAKRIALAHAKLAEKDVTFVKVELELEDNNRYEYDIDFYSGNVEYDYEIDAVSGAILSADKDIENYVIPTQPSTSAANTQTSEISVERAKQIALSHAGVGSARFKKAKLDYENSIKVYEIEFKVGNLEYEYDINVSNGAIISSSVEVDD</sequence>
<evidence type="ECO:0000259" key="1">
    <source>
        <dbReference type="Pfam" id="PF03413"/>
    </source>
</evidence>
<keyword evidence="3" id="KW-1185">Reference proteome</keyword>
<dbReference type="Pfam" id="PF03413">
    <property type="entry name" value="PepSY"/>
    <property type="match status" value="2"/>
</dbReference>
<evidence type="ECO:0000313" key="2">
    <source>
        <dbReference type="EMBL" id="RRJ25577.1"/>
    </source>
</evidence>
<dbReference type="Gene3D" id="3.10.450.40">
    <property type="match status" value="2"/>
</dbReference>
<dbReference type="InterPro" id="IPR025711">
    <property type="entry name" value="PepSY"/>
</dbReference>
<name>A0A3P3QWD6_9FIRM</name>
<comment type="caution">
    <text evidence="2">The sequence shown here is derived from an EMBL/GenBank/DDBJ whole genome shotgun (WGS) entry which is preliminary data.</text>
</comment>
<feature type="domain" description="PepSY" evidence="1">
    <location>
        <begin position="139"/>
        <end position="197"/>
    </location>
</feature>
<protein>
    <submittedName>
        <fullName evidence="2">Peptidase</fullName>
    </submittedName>
</protein>
<dbReference type="AlphaFoldDB" id="A0A3P3QWD6"/>
<dbReference type="RefSeq" id="WP_128674206.1">
    <property type="nucleotide sequence ID" value="NZ_RRCO01000003.1"/>
</dbReference>
<accession>A0A3P3QWD6</accession>